<accession>A0A1M7RJU5</accession>
<keyword evidence="2" id="KW-1185">Reference proteome</keyword>
<proteinExistence type="predicted"/>
<dbReference type="Proteomes" id="UP000184440">
    <property type="component" value="Unassembled WGS sequence"/>
</dbReference>
<organism evidence="1 2">
    <name type="scientific">Cryptosporangium aurantiacum</name>
    <dbReference type="NCBI Taxonomy" id="134849"/>
    <lineage>
        <taxon>Bacteria</taxon>
        <taxon>Bacillati</taxon>
        <taxon>Actinomycetota</taxon>
        <taxon>Actinomycetes</taxon>
        <taxon>Cryptosporangiales</taxon>
        <taxon>Cryptosporangiaceae</taxon>
        <taxon>Cryptosporangium</taxon>
    </lineage>
</organism>
<dbReference type="EMBL" id="FRCS01000016">
    <property type="protein sequence ID" value="SHN46615.1"/>
    <property type="molecule type" value="Genomic_DNA"/>
</dbReference>
<sequence>MANAERVEIAVPEYVIRFNTAAYREGTDLPLADLEDVHHRDR</sequence>
<dbReference type="RefSeq" id="WP_281248424.1">
    <property type="nucleotide sequence ID" value="NZ_FRCS01000016.1"/>
</dbReference>
<evidence type="ECO:0000313" key="1">
    <source>
        <dbReference type="EMBL" id="SHN46615.1"/>
    </source>
</evidence>
<protein>
    <submittedName>
        <fullName evidence="1">Uncharacterized protein</fullName>
    </submittedName>
</protein>
<gene>
    <name evidence="1" type="ORF">SAMN05443668_116151</name>
</gene>
<name>A0A1M7RJU5_9ACTN</name>
<dbReference type="AlphaFoldDB" id="A0A1M7RJU5"/>
<reference evidence="1 2" key="1">
    <citation type="submission" date="2016-11" db="EMBL/GenBank/DDBJ databases">
        <authorList>
            <person name="Jaros S."/>
            <person name="Januszkiewicz K."/>
            <person name="Wedrychowicz H."/>
        </authorList>
    </citation>
    <scope>NUCLEOTIDE SEQUENCE [LARGE SCALE GENOMIC DNA]</scope>
    <source>
        <strain evidence="1 2">DSM 46144</strain>
    </source>
</reference>
<evidence type="ECO:0000313" key="2">
    <source>
        <dbReference type="Proteomes" id="UP000184440"/>
    </source>
</evidence>